<gene>
    <name evidence="2" type="ORF">QE109_15580</name>
</gene>
<dbReference type="EMBL" id="JARYZI010000013">
    <property type="protein sequence ID" value="MDH8679580.1"/>
    <property type="molecule type" value="Genomic_DNA"/>
</dbReference>
<evidence type="ECO:0000313" key="3">
    <source>
        <dbReference type="Proteomes" id="UP001158045"/>
    </source>
</evidence>
<feature type="transmembrane region" description="Helical" evidence="1">
    <location>
        <begin position="67"/>
        <end position="90"/>
    </location>
</feature>
<proteinExistence type="predicted"/>
<feature type="transmembrane region" description="Helical" evidence="1">
    <location>
        <begin position="42"/>
        <end position="61"/>
    </location>
</feature>
<dbReference type="PROSITE" id="PS51257">
    <property type="entry name" value="PROKAR_LIPOPROTEIN"/>
    <property type="match status" value="1"/>
</dbReference>
<feature type="transmembrane region" description="Helical" evidence="1">
    <location>
        <begin position="6"/>
        <end position="30"/>
    </location>
</feature>
<keyword evidence="3" id="KW-1185">Reference proteome</keyword>
<name>A0ABT6NGM1_9FIRM</name>
<keyword evidence="1" id="KW-0812">Transmembrane</keyword>
<evidence type="ECO:0000256" key="1">
    <source>
        <dbReference type="SAM" id="Phobius"/>
    </source>
</evidence>
<keyword evidence="1" id="KW-1133">Transmembrane helix</keyword>
<dbReference type="PANTHER" id="PTHR40060">
    <property type="entry name" value="UPF0316 PROTEIN YEBE"/>
    <property type="match status" value="1"/>
</dbReference>
<evidence type="ECO:0000313" key="2">
    <source>
        <dbReference type="EMBL" id="MDH8679580.1"/>
    </source>
</evidence>
<comment type="caution">
    <text evidence="2">The sequence shown here is derived from an EMBL/GenBank/DDBJ whole genome shotgun (WGS) entry which is preliminary data.</text>
</comment>
<dbReference type="RefSeq" id="WP_281095476.1">
    <property type="nucleotide sequence ID" value="NZ_JARYZI010000013.1"/>
</dbReference>
<dbReference type="PANTHER" id="PTHR40060:SF1">
    <property type="entry name" value="UPF0316 PROTEIN YEBE"/>
    <property type="match status" value="1"/>
</dbReference>
<protein>
    <recommendedName>
        <fullName evidence="4">DUF5698 domain-containing protein</fullName>
    </recommendedName>
</protein>
<organism evidence="2 3">
    <name type="scientific">Fusibacter bizertensis</name>
    <dbReference type="NCBI Taxonomy" id="1488331"/>
    <lineage>
        <taxon>Bacteria</taxon>
        <taxon>Bacillati</taxon>
        <taxon>Bacillota</taxon>
        <taxon>Clostridia</taxon>
        <taxon>Eubacteriales</taxon>
        <taxon>Eubacteriales Family XII. Incertae Sedis</taxon>
        <taxon>Fusibacter</taxon>
    </lineage>
</organism>
<dbReference type="Proteomes" id="UP001158045">
    <property type="component" value="Unassembled WGS sequence"/>
</dbReference>
<dbReference type="InterPro" id="IPR022930">
    <property type="entry name" value="UPF0316"/>
</dbReference>
<sequence length="180" mass="19937">MFFLLKGGIFIEIFINLTVILFLNILGSCLKNLKTVFLSQNAIKPVYITTFIDSVVFFYAFKLTTTSSGVAFVTVFAIGKLVGVFLGNIIEKKLAFGLLEVDVYKHKDQGKLLADALREQGYSVTTTVGYGVNGLERLMLKIILPRNCFSDLHEVLKNDGNVNMTIKTISSVYGKVGTVY</sequence>
<keyword evidence="1" id="KW-0472">Membrane</keyword>
<reference evidence="2 3" key="1">
    <citation type="submission" date="2023-04" db="EMBL/GenBank/DDBJ databases">
        <title>Fusibacter bizertensis strain WBS, isolated from littoral bottom sediments of the Arctic seas - biochemical and genomic analysis.</title>
        <authorList>
            <person name="Brioukhanov A.L."/>
        </authorList>
    </citation>
    <scope>NUCLEOTIDE SEQUENCE [LARGE SCALE GENOMIC DNA]</scope>
    <source>
        <strain evidence="2 3">WBS</strain>
    </source>
</reference>
<evidence type="ECO:0008006" key="4">
    <source>
        <dbReference type="Google" id="ProtNLM"/>
    </source>
</evidence>
<accession>A0ABT6NGM1</accession>